<evidence type="ECO:0000313" key="1">
    <source>
        <dbReference type="EMBL" id="KAF7673579.1"/>
    </source>
</evidence>
<dbReference type="AlphaFoldDB" id="A0A8H7B6A6"/>
<evidence type="ECO:0000313" key="2">
    <source>
        <dbReference type="Proteomes" id="UP000596902"/>
    </source>
</evidence>
<organism evidence="1 2">
    <name type="scientific">Alternaria burnsii</name>
    <dbReference type="NCBI Taxonomy" id="1187904"/>
    <lineage>
        <taxon>Eukaryota</taxon>
        <taxon>Fungi</taxon>
        <taxon>Dikarya</taxon>
        <taxon>Ascomycota</taxon>
        <taxon>Pezizomycotina</taxon>
        <taxon>Dothideomycetes</taxon>
        <taxon>Pleosporomycetidae</taxon>
        <taxon>Pleosporales</taxon>
        <taxon>Pleosporineae</taxon>
        <taxon>Pleosporaceae</taxon>
        <taxon>Alternaria</taxon>
        <taxon>Alternaria sect. Alternaria</taxon>
    </lineage>
</organism>
<dbReference type="GeneID" id="62206419"/>
<keyword evidence="2" id="KW-1185">Reference proteome</keyword>
<reference evidence="1" key="1">
    <citation type="submission" date="2020-01" db="EMBL/GenBank/DDBJ databases">
        <authorList>
            <person name="Feng Z.H.Z."/>
        </authorList>
    </citation>
    <scope>NUCLEOTIDE SEQUENCE</scope>
    <source>
        <strain evidence="1">CBS107.38</strain>
    </source>
</reference>
<protein>
    <submittedName>
        <fullName evidence="1">Uncharacterized protein</fullName>
    </submittedName>
</protein>
<dbReference type="EMBL" id="JAAABM010000012">
    <property type="protein sequence ID" value="KAF7673579.1"/>
    <property type="molecule type" value="Genomic_DNA"/>
</dbReference>
<comment type="caution">
    <text evidence="1">The sequence shown here is derived from an EMBL/GenBank/DDBJ whole genome shotgun (WGS) entry which is preliminary data.</text>
</comment>
<reference evidence="1" key="2">
    <citation type="submission" date="2020-08" db="EMBL/GenBank/DDBJ databases">
        <title>Draft Genome Sequence of Cumin Blight Pathogen Alternaria burnsii.</title>
        <authorList>
            <person name="Feng Z."/>
        </authorList>
    </citation>
    <scope>NUCLEOTIDE SEQUENCE</scope>
    <source>
        <strain evidence="1">CBS107.38</strain>
    </source>
</reference>
<name>A0A8H7B6A6_9PLEO</name>
<proteinExistence type="predicted"/>
<dbReference type="Proteomes" id="UP000596902">
    <property type="component" value="Unassembled WGS sequence"/>
</dbReference>
<sequence length="55" mass="5873">MTRSAATDACASHFRLIIAPPRLALGIRRSSVQRVFTSLPFDARTGVKKGSVSNG</sequence>
<gene>
    <name evidence="1" type="ORF">GT037_008194</name>
</gene>
<accession>A0A8H7B6A6</accession>
<dbReference type="RefSeq" id="XP_038783906.1">
    <property type="nucleotide sequence ID" value="XM_038933241.1"/>
</dbReference>